<dbReference type="Pfam" id="PF07963">
    <property type="entry name" value="N_methyl"/>
    <property type="match status" value="1"/>
</dbReference>
<feature type="transmembrane region" description="Helical" evidence="1">
    <location>
        <begin position="21"/>
        <end position="43"/>
    </location>
</feature>
<keyword evidence="1" id="KW-0812">Transmembrane</keyword>
<dbReference type="SUPFAM" id="SSF54523">
    <property type="entry name" value="Pili subunits"/>
    <property type="match status" value="1"/>
</dbReference>
<accession>A0A6P1KN25</accession>
<keyword evidence="1" id="KW-1133">Transmembrane helix</keyword>
<dbReference type="NCBIfam" id="TIGR02532">
    <property type="entry name" value="IV_pilin_GFxxxE"/>
    <property type="match status" value="1"/>
</dbReference>
<dbReference type="InterPro" id="IPR045584">
    <property type="entry name" value="Pilin-like"/>
</dbReference>
<organism evidence="2">
    <name type="scientific">Faucicola osloensis</name>
    <name type="common">Moraxella osloensis</name>
    <dbReference type="NCBI Taxonomy" id="34062"/>
    <lineage>
        <taxon>Bacteria</taxon>
        <taxon>Pseudomonadati</taxon>
        <taxon>Pseudomonadota</taxon>
        <taxon>Gammaproteobacteria</taxon>
        <taxon>Moraxellales</taxon>
        <taxon>Moraxellaceae</taxon>
        <taxon>Faucicola</taxon>
    </lineage>
</organism>
<dbReference type="InterPro" id="IPR032092">
    <property type="entry name" value="PilW"/>
</dbReference>
<name>A0A6P1KN25_FAUOS</name>
<reference evidence="2" key="1">
    <citation type="journal article" date="2020" name="Microbiol. Resour. Announc.">
        <title>Complete Genome Sequence of Moraxella osloensis Strain YV1, Isolated from an Australian Wastewater Treatment Plant.</title>
        <authorList>
            <person name="Batinovic S."/>
            <person name="Rice D.T.F."/>
            <person name="Seviour R.J."/>
            <person name="Petrovski S."/>
        </authorList>
    </citation>
    <scope>NUCLEOTIDE SEQUENCE</scope>
    <source>
        <strain evidence="2">YV1</strain>
    </source>
</reference>
<evidence type="ECO:0000256" key="1">
    <source>
        <dbReference type="SAM" id="Phobius"/>
    </source>
</evidence>
<dbReference type="AlphaFoldDB" id="A0A6P1KN25"/>
<keyword evidence="1" id="KW-0472">Membrane</keyword>
<dbReference type="EMBL" id="CP047226">
    <property type="protein sequence ID" value="QHG09835.1"/>
    <property type="molecule type" value="Genomic_DNA"/>
</dbReference>
<sequence>MLHYGGILMISNYRSTSGFTLIELMISLVLGLLISAAVIQVYLTNTKTASTQKSGSELQEASVFGLQQLESHLRLANLGNSVTSITDTTAGGGIVISPENIGLASSDTSKNFYFTRTGGDSNITGINSDQLTIQFKNTTGVKIPDCESADIDPKATVIERYFIRSSSTTGQGLLLACDAGRVTDTGITGLSANYQSGGSEVILGVDQFKILLGIQTDAPSDAGLMRYLTASEYLALPGTKPPITAVKIGLIVRGSSPVIGSDVATSFKLLGATQPLKSGQPKLVRTTYESTTLLRNARVINIDTSTTLTAGS</sequence>
<proteinExistence type="predicted"/>
<dbReference type="GO" id="GO:0043683">
    <property type="term" value="P:type IV pilus assembly"/>
    <property type="evidence" value="ECO:0007669"/>
    <property type="project" value="InterPro"/>
</dbReference>
<dbReference type="PROSITE" id="PS00409">
    <property type="entry name" value="PROKAR_NTER_METHYL"/>
    <property type="match status" value="1"/>
</dbReference>
<evidence type="ECO:0000313" key="2">
    <source>
        <dbReference type="EMBL" id="QHG09835.1"/>
    </source>
</evidence>
<gene>
    <name evidence="2" type="ORF">GSF12_08040</name>
</gene>
<dbReference type="Pfam" id="PF16074">
    <property type="entry name" value="PilW"/>
    <property type="match status" value="1"/>
</dbReference>
<protein>
    <submittedName>
        <fullName evidence="2">Prepilin-type N-terminal cleavage/methylation domain-containing protein</fullName>
    </submittedName>
</protein>
<dbReference type="InterPro" id="IPR012902">
    <property type="entry name" value="N_methyl_site"/>
</dbReference>